<name>A0A510JB10_9FUSO</name>
<dbReference type="PANTHER" id="PTHR38008">
    <property type="entry name" value="HEMOLYSIN-RELATED"/>
    <property type="match status" value="1"/>
</dbReference>
<evidence type="ECO:0000313" key="4">
    <source>
        <dbReference type="Proteomes" id="UP000321606"/>
    </source>
</evidence>
<dbReference type="RefSeq" id="WP_146966508.1">
    <property type="nucleotide sequence ID" value="NZ_AP019822.1"/>
</dbReference>
<dbReference type="InterPro" id="IPR005590">
    <property type="entry name" value="DUF333"/>
</dbReference>
<dbReference type="PANTHER" id="PTHR38008:SF2">
    <property type="entry name" value="HEMOLYSIN"/>
    <property type="match status" value="1"/>
</dbReference>
<feature type="compositionally biased region" description="Basic residues" evidence="1">
    <location>
        <begin position="41"/>
        <end position="55"/>
    </location>
</feature>
<dbReference type="KEGG" id="lgo:JCM16774_1432"/>
<dbReference type="STRING" id="714315.GCA_000516535_01440"/>
<dbReference type="Proteomes" id="UP000321606">
    <property type="component" value="Chromosome"/>
</dbReference>
<reference evidence="3 4" key="1">
    <citation type="submission" date="2019-07" db="EMBL/GenBank/DDBJ databases">
        <title>Complete Genome Sequence of Leptotrichia goodfellowii Strain JCM 16774.</title>
        <authorList>
            <person name="Watanabe S."/>
            <person name="Cui L."/>
        </authorList>
    </citation>
    <scope>NUCLEOTIDE SEQUENCE [LARGE SCALE GENOMIC DNA]</scope>
    <source>
        <strain evidence="3 4">JCM16774</strain>
    </source>
</reference>
<gene>
    <name evidence="3" type="ORF">JCM16774_1432</name>
</gene>
<feature type="signal peptide" evidence="2">
    <location>
        <begin position="1"/>
        <end position="20"/>
    </location>
</feature>
<dbReference type="OrthoDB" id="148878at2"/>
<feature type="compositionally biased region" description="Basic and acidic residues" evidence="1">
    <location>
        <begin position="31"/>
        <end position="40"/>
    </location>
</feature>
<feature type="region of interest" description="Disordered" evidence="1">
    <location>
        <begin position="28"/>
        <end position="68"/>
    </location>
</feature>
<dbReference type="PROSITE" id="PS51257">
    <property type="entry name" value="PROKAR_LIPOPROTEIN"/>
    <property type="match status" value="1"/>
</dbReference>
<organism evidence="3 4">
    <name type="scientific">Pseudoleptotrichia goodfellowii</name>
    <dbReference type="NCBI Taxonomy" id="157692"/>
    <lineage>
        <taxon>Bacteria</taxon>
        <taxon>Fusobacteriati</taxon>
        <taxon>Fusobacteriota</taxon>
        <taxon>Fusobacteriia</taxon>
        <taxon>Fusobacteriales</taxon>
        <taxon>Leptotrichiaceae</taxon>
        <taxon>Pseudoleptotrichia</taxon>
    </lineage>
</organism>
<sequence length="112" mass="12598">MKILKIMTCLLILGTVISCTEVSKNTGPEKTISDVHLEKTGHHKGGHKKKGHHPKKDGDRMIGMPNPASVYCTEQGGESVTKKDEQGNEYGICKFKDGKEVDEWQFYRENHE</sequence>
<accession>A0A510JB10</accession>
<dbReference type="EMBL" id="AP019822">
    <property type="protein sequence ID" value="BBM36500.1"/>
    <property type="molecule type" value="Genomic_DNA"/>
</dbReference>
<dbReference type="AlphaFoldDB" id="A0A510JB10"/>
<feature type="chain" id="PRO_5021779083" description="Hemolysin" evidence="2">
    <location>
        <begin position="21"/>
        <end position="112"/>
    </location>
</feature>
<evidence type="ECO:0000256" key="2">
    <source>
        <dbReference type="SAM" id="SignalP"/>
    </source>
</evidence>
<proteinExistence type="predicted"/>
<dbReference type="Pfam" id="PF03891">
    <property type="entry name" value="DUF333"/>
    <property type="match status" value="1"/>
</dbReference>
<keyword evidence="2" id="KW-0732">Signal</keyword>
<evidence type="ECO:0000256" key="1">
    <source>
        <dbReference type="SAM" id="MobiDB-lite"/>
    </source>
</evidence>
<protein>
    <recommendedName>
        <fullName evidence="5">Hemolysin</fullName>
    </recommendedName>
</protein>
<evidence type="ECO:0000313" key="3">
    <source>
        <dbReference type="EMBL" id="BBM36500.1"/>
    </source>
</evidence>
<evidence type="ECO:0008006" key="5">
    <source>
        <dbReference type="Google" id="ProtNLM"/>
    </source>
</evidence>